<dbReference type="Proteomes" id="UP000184600">
    <property type="component" value="Unassembled WGS sequence"/>
</dbReference>
<evidence type="ECO:0000313" key="1">
    <source>
        <dbReference type="EMBL" id="SHO56690.1"/>
    </source>
</evidence>
<dbReference type="EMBL" id="FRFG01000028">
    <property type="protein sequence ID" value="SHO56690.1"/>
    <property type="molecule type" value="Genomic_DNA"/>
</dbReference>
<evidence type="ECO:0008006" key="3">
    <source>
        <dbReference type="Google" id="ProtNLM"/>
    </source>
</evidence>
<sequence length="136" mass="15634">MVIKHMIDETLWAAYSSSCFDFKSEMSAGDFSIITAWNPASQQLPESVNCVNNKRLLKMISNYEWASVRVGDTQFKWIEESFAVAVDLETSLRIAREFGQNAIYYVRQGQLFLYACIDVRVDNLGALSKRIYKKLE</sequence>
<proteinExistence type="predicted"/>
<dbReference type="Pfam" id="PF11697">
    <property type="entry name" value="DUF3293"/>
    <property type="match status" value="1"/>
</dbReference>
<accession>A0A1M7YVI3</accession>
<keyword evidence="2" id="KW-1185">Reference proteome</keyword>
<reference evidence="2" key="1">
    <citation type="submission" date="2016-12" db="EMBL/GenBank/DDBJ databases">
        <authorList>
            <person name="Rodrigo-Torres L."/>
            <person name="Arahal R.D."/>
            <person name="Lucena T."/>
        </authorList>
    </citation>
    <scope>NUCLEOTIDE SEQUENCE [LARGE SCALE GENOMIC DNA]</scope>
</reference>
<evidence type="ECO:0000313" key="2">
    <source>
        <dbReference type="Proteomes" id="UP000184600"/>
    </source>
</evidence>
<organism evidence="1 2">
    <name type="scientific">Vibrio quintilis</name>
    <dbReference type="NCBI Taxonomy" id="1117707"/>
    <lineage>
        <taxon>Bacteria</taxon>
        <taxon>Pseudomonadati</taxon>
        <taxon>Pseudomonadota</taxon>
        <taxon>Gammaproteobacteria</taxon>
        <taxon>Vibrionales</taxon>
        <taxon>Vibrionaceae</taxon>
        <taxon>Vibrio</taxon>
    </lineage>
</organism>
<gene>
    <name evidence="1" type="ORF">VQ7734_02459</name>
</gene>
<dbReference type="AlphaFoldDB" id="A0A1M7YVI3"/>
<name>A0A1M7YVI3_9VIBR</name>
<protein>
    <recommendedName>
        <fullName evidence="3">DUF3293 domain-containing protein</fullName>
    </recommendedName>
</protein>
<dbReference type="STRING" id="1117707.VQ7734_02459"/>
<dbReference type="InterPro" id="IPR021710">
    <property type="entry name" value="DUF3293"/>
</dbReference>